<gene>
    <name evidence="1" type="ORF">SH1V18_48370</name>
</gene>
<evidence type="ECO:0000313" key="2">
    <source>
        <dbReference type="Proteomes" id="UP001144256"/>
    </source>
</evidence>
<dbReference type="RefSeq" id="WP_281819851.1">
    <property type="nucleotide sequence ID" value="NZ_BRLB01000032.1"/>
</dbReference>
<proteinExistence type="predicted"/>
<sequence>MAINKFEIMQIDHNKPYNLYHTGKWYPMQINDLNYRLLIAHIKRTIKRKYYNVYYQEINPLKIKDYKGKEYTISTLGNWFFGRLCLPKKFRLKKKDKTWYIQISDYIPEKLRSCILIEFVSGIKK</sequence>
<organism evidence="1 2">
    <name type="scientific">Vallitalea longa</name>
    <dbReference type="NCBI Taxonomy" id="2936439"/>
    <lineage>
        <taxon>Bacteria</taxon>
        <taxon>Bacillati</taxon>
        <taxon>Bacillota</taxon>
        <taxon>Clostridia</taxon>
        <taxon>Lachnospirales</taxon>
        <taxon>Vallitaleaceae</taxon>
        <taxon>Vallitalea</taxon>
    </lineage>
</organism>
<dbReference type="EMBL" id="BRLB01000032">
    <property type="protein sequence ID" value="GKX32357.1"/>
    <property type="molecule type" value="Genomic_DNA"/>
</dbReference>
<name>A0A9W6DI83_9FIRM</name>
<comment type="caution">
    <text evidence="1">The sequence shown here is derived from an EMBL/GenBank/DDBJ whole genome shotgun (WGS) entry which is preliminary data.</text>
</comment>
<keyword evidence="2" id="KW-1185">Reference proteome</keyword>
<accession>A0A9W6DI83</accession>
<reference evidence="1" key="1">
    <citation type="submission" date="2022-06" db="EMBL/GenBank/DDBJ databases">
        <title>Vallitalea longa sp. nov., an anaerobic bacterium isolated from marine sediment.</title>
        <authorList>
            <person name="Hirano S."/>
            <person name="Terahara T."/>
            <person name="Mori K."/>
            <person name="Hamada M."/>
            <person name="Matsumoto R."/>
            <person name="Kobayashi T."/>
        </authorList>
    </citation>
    <scope>NUCLEOTIDE SEQUENCE</scope>
    <source>
        <strain evidence="1">SH18-1</strain>
    </source>
</reference>
<dbReference type="Proteomes" id="UP001144256">
    <property type="component" value="Unassembled WGS sequence"/>
</dbReference>
<evidence type="ECO:0000313" key="1">
    <source>
        <dbReference type="EMBL" id="GKX32357.1"/>
    </source>
</evidence>
<protein>
    <submittedName>
        <fullName evidence="1">Uncharacterized protein</fullName>
    </submittedName>
</protein>
<dbReference type="AlphaFoldDB" id="A0A9W6DI83"/>